<feature type="domain" description="PHD-type" evidence="7">
    <location>
        <begin position="311"/>
        <end position="435"/>
    </location>
</feature>
<evidence type="ECO:0000256" key="4">
    <source>
        <dbReference type="PROSITE-ProRule" id="PRU00146"/>
    </source>
</evidence>
<keyword evidence="9" id="KW-1185">Reference proteome</keyword>
<evidence type="ECO:0000256" key="3">
    <source>
        <dbReference type="ARBA" id="ARBA00022833"/>
    </source>
</evidence>
<evidence type="ECO:0000256" key="1">
    <source>
        <dbReference type="ARBA" id="ARBA00022723"/>
    </source>
</evidence>
<accession>A0AAV8R7I5</accession>
<dbReference type="PANTHER" id="PTHR13793:SF107">
    <property type="entry name" value="BROMODOMAIN-CONTAINING PROTEIN HOMOLOG"/>
    <property type="match status" value="1"/>
</dbReference>
<organism evidence="8 9">
    <name type="scientific">Ensete ventricosum</name>
    <name type="common">Abyssinian banana</name>
    <name type="synonym">Musa ensete</name>
    <dbReference type="NCBI Taxonomy" id="4639"/>
    <lineage>
        <taxon>Eukaryota</taxon>
        <taxon>Viridiplantae</taxon>
        <taxon>Streptophyta</taxon>
        <taxon>Embryophyta</taxon>
        <taxon>Tracheophyta</taxon>
        <taxon>Spermatophyta</taxon>
        <taxon>Magnoliopsida</taxon>
        <taxon>Liliopsida</taxon>
        <taxon>Zingiberales</taxon>
        <taxon>Musaceae</taxon>
        <taxon>Ensete</taxon>
    </lineage>
</organism>
<feature type="compositionally biased region" description="Polar residues" evidence="5">
    <location>
        <begin position="748"/>
        <end position="758"/>
    </location>
</feature>
<keyword evidence="2 4" id="KW-0863">Zinc-finger</keyword>
<dbReference type="InterPro" id="IPR001965">
    <property type="entry name" value="Znf_PHD"/>
</dbReference>
<dbReference type="PROSITE" id="PS50016">
    <property type="entry name" value="ZF_PHD_2"/>
    <property type="match status" value="2"/>
</dbReference>
<feature type="region of interest" description="Disordered" evidence="5">
    <location>
        <begin position="31"/>
        <end position="83"/>
    </location>
</feature>
<dbReference type="InterPro" id="IPR011011">
    <property type="entry name" value="Znf_FYVE_PHD"/>
</dbReference>
<dbReference type="Pfam" id="PF13832">
    <property type="entry name" value="zf-HC5HC2H_2"/>
    <property type="match status" value="2"/>
</dbReference>
<dbReference type="GO" id="GO:0006357">
    <property type="term" value="P:regulation of transcription by RNA polymerase II"/>
    <property type="evidence" value="ECO:0007669"/>
    <property type="project" value="TreeGrafter"/>
</dbReference>
<dbReference type="Proteomes" id="UP001222027">
    <property type="component" value="Unassembled WGS sequence"/>
</dbReference>
<dbReference type="CDD" id="cd15571">
    <property type="entry name" value="ePHD"/>
    <property type="match status" value="2"/>
</dbReference>
<evidence type="ECO:0000256" key="2">
    <source>
        <dbReference type="ARBA" id="ARBA00022771"/>
    </source>
</evidence>
<dbReference type="GO" id="GO:0008270">
    <property type="term" value="F:zinc ion binding"/>
    <property type="evidence" value="ECO:0007669"/>
    <property type="project" value="UniProtKB-KW"/>
</dbReference>
<keyword evidence="1" id="KW-0479">Metal-binding</keyword>
<dbReference type="InterPro" id="IPR013083">
    <property type="entry name" value="Znf_RING/FYVE/PHD"/>
</dbReference>
<feature type="region of interest" description="Disordered" evidence="5">
    <location>
        <begin position="739"/>
        <end position="758"/>
    </location>
</feature>
<dbReference type="InterPro" id="IPR019787">
    <property type="entry name" value="Znf_PHD-finger"/>
</dbReference>
<evidence type="ECO:0000259" key="6">
    <source>
        <dbReference type="PROSITE" id="PS50016"/>
    </source>
</evidence>
<dbReference type="PROSITE" id="PS01359">
    <property type="entry name" value="ZF_PHD_1"/>
    <property type="match status" value="2"/>
</dbReference>
<dbReference type="InterPro" id="IPR019786">
    <property type="entry name" value="Zinc_finger_PHD-type_CS"/>
</dbReference>
<dbReference type="InterPro" id="IPR050701">
    <property type="entry name" value="Histone_Mod_Regulator"/>
</dbReference>
<reference evidence="8 9" key="1">
    <citation type="submission" date="2022-12" db="EMBL/GenBank/DDBJ databases">
        <title>Chromosome-scale assembly of the Ensete ventricosum genome.</title>
        <authorList>
            <person name="Dussert Y."/>
            <person name="Stocks J."/>
            <person name="Wendawek A."/>
            <person name="Woldeyes F."/>
            <person name="Nichols R.A."/>
            <person name="Borrell J.S."/>
        </authorList>
    </citation>
    <scope>NUCLEOTIDE SEQUENCE [LARGE SCALE GENOMIC DNA]</scope>
    <source>
        <strain evidence="9">cv. Maze</strain>
        <tissue evidence="8">Seeds</tissue>
    </source>
</reference>
<dbReference type="CDD" id="cd15489">
    <property type="entry name" value="PHD_SF"/>
    <property type="match status" value="1"/>
</dbReference>
<protein>
    <recommendedName>
        <fullName evidence="10">PHD-type domain-containing protein</fullName>
    </recommendedName>
</protein>
<dbReference type="SUPFAM" id="SSF57903">
    <property type="entry name" value="FYVE/PHD zinc finger"/>
    <property type="match status" value="2"/>
</dbReference>
<evidence type="ECO:0000313" key="9">
    <source>
        <dbReference type="Proteomes" id="UP001222027"/>
    </source>
</evidence>
<proteinExistence type="predicted"/>
<feature type="domain" description="PHD-type" evidence="7">
    <location>
        <begin position="1121"/>
        <end position="1230"/>
    </location>
</feature>
<name>A0AAV8R7I5_ENSVE</name>
<evidence type="ECO:0000259" key="7">
    <source>
        <dbReference type="PROSITE" id="PS51805"/>
    </source>
</evidence>
<sequence>MMSRSSVDVPAEAAVPGVDLFAQARKALSVSSPFDPEESAPRVPTLPSGLASFLLRGPDSHRNHKKSHGEPAEKPSGHGKSPTVWDVTEEFFRPVTLADIDLLGPKLPLCPGLLDSCFTMPVFDNGVEDDKKDSKSDTCAAELSSITFPKKEEVILGQQIEEVEKVQAAEELPPMEIDEVVTSVGDSIPMQAVGDDDNLSLHWLLGSKNRLVLSAECPDKKRKLLDGDAGLDRLLLLPRSHTGVDLCDFCCSIEDRVKKNKLLRCHSCKVVVHQRCYGVHEVPEGVWLCAWCKHLETAGIVSKRDGDDLSSRPCLLCPQDGGALKTVRMDPSLSPSDDAAKFVHLFCSLWTPDVYVKDTWAMELVTNMGGIQDKHRRLVCNVCKVKHGLCIKCSHGTCRTSFHPLCARESNHQMEIWGKFGCTNVELRAFCSKHSTIQDMGGVKDTKNLLLAIDDKKLVPKLSSAILPTKKLPTLQFTPNKRDQNMMQNEIANLNSEKIVQMKPDEQEALVDRLDSDGGQAGTIAEMDTDGAVDSKNIKRNTYDVSAILRKLIDQGKINADDIASEMGISLDSLQAALIGETTSFSPGLRLKIIKWLQNSVLTPTLQRSKVRNSPVISSDYRVTKFDGLNDDKVEDPRNNPGGDVTGVEVSDAVLVKLLPPRRRTKSNIMILKNNKALCSSGLASVLENSNGKIVDETDDIQVVISEDMKGNFNERICSSLLIGLSNAQKPVVMAMEGTSKAEDSVPSDPNQGQKNNRANGIEEKVPFLHYEGNRAVDTNTMTQDTMQSGYSKYYGEVDVVPCTKSYLENGGFGSVFVVHPLIKKKLLHMQNSELLKNMPTDSFSNAKSSCSSCVQQRSLCAASCTLDDAKKLGQLSKAKSVGVLDLSPEDEVEGEIIYLQARLLDNAVLIKHNCEDLLLKIVENLTHELNASNKHKWDLILVNQFLREIREAKKRGRKERKHKEAQAVLAAVTAAAAVSSRNSLFRKDSNDETVLGTQEIPVKRNAATGIAGLHPPLVPRTTEAFRSTFGKLSSAKHSMAFQMPDFLKDNALSCEICMRTGTILNRVFVCSRCKVAVHLDCYRRLKNPIGSWKCELCEDMSLPSTSPQSQTDGKGTSAVVAQCGLCGGVTGALRKSADGQWVHALCAEWLLESTFRRGQENLVEGMDTISKEKDTCCICHRNVGACLKCSYGHCKVTFHPSCATSARFYMNAKVTDDNIQHKAYCGKHSIGQREADHQQCGSEDINSLKQIRVELEKLRLLCERSIKREKLKKDLVRCSHDILASRRDCAAYSVLVRSSFQSGASSESATTSINNRSYSGTIQRSDEITVDSSVSREHTIKRSLHNKNFDRNTDDSSTSQLSFKRKLADRASFAGKQLPRKSASNAFWKSADGENGPKAKKTETFQKELVMTSDQASMQNQRLPKGYFYVPVGSLSKELPLEQDLESHELQEPGGCSLVDVLMLQNSKDGADVAKTARDCRCICTRRCSLKEENFDVYLLKIKSGCLPLATHLMATMEAWLFNASVYVGIGSFRLQTLQEREIGWSNIRSAIVKCRKYTVIILSHDARINHQANQFCLSVPHQLQVPGQKNLQ</sequence>
<dbReference type="PROSITE" id="PS51805">
    <property type="entry name" value="EPHD"/>
    <property type="match status" value="2"/>
</dbReference>
<dbReference type="PANTHER" id="PTHR13793">
    <property type="entry name" value="PHD FINGER PROTEINS"/>
    <property type="match status" value="1"/>
</dbReference>
<dbReference type="SMART" id="SM00249">
    <property type="entry name" value="PHD"/>
    <property type="match status" value="4"/>
</dbReference>
<dbReference type="Gene3D" id="3.30.40.10">
    <property type="entry name" value="Zinc/RING finger domain, C3HC4 (zinc finger)"/>
    <property type="match status" value="4"/>
</dbReference>
<keyword evidence="3" id="KW-0862">Zinc</keyword>
<feature type="domain" description="PHD-type" evidence="6">
    <location>
        <begin position="1052"/>
        <end position="1101"/>
    </location>
</feature>
<dbReference type="InterPro" id="IPR034732">
    <property type="entry name" value="EPHD"/>
</dbReference>
<evidence type="ECO:0000313" key="8">
    <source>
        <dbReference type="EMBL" id="KAJ8491380.1"/>
    </source>
</evidence>
<comment type="caution">
    <text evidence="8">The sequence shown here is derived from an EMBL/GenBank/DDBJ whole genome shotgun (WGS) entry which is preliminary data.</text>
</comment>
<feature type="domain" description="PHD-type" evidence="6">
    <location>
        <begin position="244"/>
        <end position="295"/>
    </location>
</feature>
<evidence type="ECO:0000256" key="5">
    <source>
        <dbReference type="SAM" id="MobiDB-lite"/>
    </source>
</evidence>
<evidence type="ECO:0008006" key="10">
    <source>
        <dbReference type="Google" id="ProtNLM"/>
    </source>
</evidence>
<gene>
    <name evidence="8" type="ORF">OPV22_013101</name>
</gene>
<feature type="region of interest" description="Disordered" evidence="5">
    <location>
        <begin position="1328"/>
        <end position="1363"/>
    </location>
</feature>
<dbReference type="EMBL" id="JAQQAF010000004">
    <property type="protein sequence ID" value="KAJ8491380.1"/>
    <property type="molecule type" value="Genomic_DNA"/>
</dbReference>
<dbReference type="Pfam" id="PF13831">
    <property type="entry name" value="PHD_2"/>
    <property type="match status" value="1"/>
</dbReference>